<feature type="compositionally biased region" description="Basic and acidic residues" evidence="10">
    <location>
        <begin position="213"/>
        <end position="224"/>
    </location>
</feature>
<accession>A0A5D2USU4</accession>
<dbReference type="PANTHER" id="PTHR31734">
    <property type="entry name" value="AUXIN-RESPONSIVE PROTEIN IAA17"/>
    <property type="match status" value="1"/>
</dbReference>
<feature type="compositionally biased region" description="Polar residues" evidence="10">
    <location>
        <begin position="201"/>
        <end position="212"/>
    </location>
</feature>
<evidence type="ECO:0000313" key="13">
    <source>
        <dbReference type="Proteomes" id="UP000323597"/>
    </source>
</evidence>
<dbReference type="PROSITE" id="PS51745">
    <property type="entry name" value="PB1"/>
    <property type="match status" value="1"/>
</dbReference>
<evidence type="ECO:0000256" key="3">
    <source>
        <dbReference type="ARBA" id="ARBA00022491"/>
    </source>
</evidence>
<feature type="domain" description="PB1" evidence="11">
    <location>
        <begin position="228"/>
        <end position="333"/>
    </location>
</feature>
<dbReference type="Pfam" id="PF02309">
    <property type="entry name" value="AUX_IAA"/>
    <property type="match status" value="1"/>
</dbReference>
<keyword evidence="3 9" id="KW-0678">Repressor</keyword>
<reference evidence="12 13" key="1">
    <citation type="submission" date="2019-07" db="EMBL/GenBank/DDBJ databases">
        <title>WGS assembly of Gossypium mustelinum.</title>
        <authorList>
            <person name="Chen Z.J."/>
            <person name="Sreedasyam A."/>
            <person name="Ando A."/>
            <person name="Song Q."/>
            <person name="De L."/>
            <person name="Hulse-Kemp A."/>
            <person name="Ding M."/>
            <person name="Ye W."/>
            <person name="Kirkbride R."/>
            <person name="Jenkins J."/>
            <person name="Plott C."/>
            <person name="Lovell J."/>
            <person name="Lin Y.-M."/>
            <person name="Vaughn R."/>
            <person name="Liu B."/>
            <person name="Li W."/>
            <person name="Simpson S."/>
            <person name="Scheffler B."/>
            <person name="Saski C."/>
            <person name="Grover C."/>
            <person name="Hu G."/>
            <person name="Conover J."/>
            <person name="Carlson J."/>
            <person name="Shu S."/>
            <person name="Boston L."/>
            <person name="Williams M."/>
            <person name="Peterson D."/>
            <person name="Mcgee K."/>
            <person name="Jones D."/>
            <person name="Wendel J."/>
            <person name="Stelly D."/>
            <person name="Grimwood J."/>
            <person name="Schmutz J."/>
        </authorList>
    </citation>
    <scope>NUCLEOTIDE SEQUENCE [LARGE SCALE GENOMIC DNA]</scope>
    <source>
        <strain evidence="12">1408120.09</strain>
    </source>
</reference>
<evidence type="ECO:0000259" key="11">
    <source>
        <dbReference type="PROSITE" id="PS51745"/>
    </source>
</evidence>
<dbReference type="Proteomes" id="UP000323597">
    <property type="component" value="Chromosome D05"/>
</dbReference>
<protein>
    <recommendedName>
        <fullName evidence="9">Auxin-responsive protein</fullName>
    </recommendedName>
</protein>
<comment type="subcellular location">
    <subcellularLocation>
        <location evidence="1 9">Nucleus</location>
    </subcellularLocation>
</comment>
<evidence type="ECO:0000256" key="1">
    <source>
        <dbReference type="ARBA" id="ARBA00004123"/>
    </source>
</evidence>
<dbReference type="InterPro" id="IPR053793">
    <property type="entry name" value="PB1-like"/>
</dbReference>
<evidence type="ECO:0000256" key="6">
    <source>
        <dbReference type="ARBA" id="ARBA00023242"/>
    </source>
</evidence>
<evidence type="ECO:0000256" key="5">
    <source>
        <dbReference type="ARBA" id="ARBA00023163"/>
    </source>
</evidence>
<dbReference type="GO" id="GO:0006355">
    <property type="term" value="P:regulation of DNA-templated transcription"/>
    <property type="evidence" value="ECO:0007669"/>
    <property type="project" value="InterPro"/>
</dbReference>
<evidence type="ECO:0000256" key="7">
    <source>
        <dbReference type="ARBA" id="ARBA00023294"/>
    </source>
</evidence>
<sequence length="359" mass="39861">MVTDKMVDYPQFLNLMNKEWLVNHKVSEDKKLELRLGPPGEALDYNRNTTHGTKRAFQHTAETRTGEKEWPVDTTKNQCQKISCIEKIGDKVNLPPTPWSSGSTIYSAFSKDTKEEPQHSKASFFQNLPVSKKLAGMAEDFKQPCSPRMAVGEVQFADGKACCSLATADPDASTNITSNKRIEYSPVVGWPPIRSFRKNIASNSLSKPASESSNDKDTGGKPENPKTQLFVKINMEGIPIGRKVNLSAYNSYEELSLAIDDLFSGLLAAQKDPSATQNESKAKESAKAEAGPLAGSGEYTLIYEDDEGDRILVGDVPWNMFVSTAKRLHVLKSSELSTLQTMRKKRHHLILLFIFEVDI</sequence>
<feature type="region of interest" description="Disordered" evidence="10">
    <location>
        <begin position="201"/>
        <end position="227"/>
    </location>
</feature>
<comment type="subunit">
    <text evidence="9">Homodimers and heterodimers.</text>
</comment>
<evidence type="ECO:0000256" key="2">
    <source>
        <dbReference type="ARBA" id="ARBA00006728"/>
    </source>
</evidence>
<evidence type="ECO:0000313" key="12">
    <source>
        <dbReference type="EMBL" id="TYI79844.1"/>
    </source>
</evidence>
<dbReference type="GO" id="GO:0009734">
    <property type="term" value="P:auxin-activated signaling pathway"/>
    <property type="evidence" value="ECO:0007669"/>
    <property type="project" value="UniProtKB-UniRule"/>
</dbReference>
<evidence type="ECO:0000256" key="9">
    <source>
        <dbReference type="RuleBase" id="RU004549"/>
    </source>
</evidence>
<dbReference type="FunFam" id="3.10.20.90:FF:000225">
    <property type="entry name" value="Auxin-responsive protein"/>
    <property type="match status" value="1"/>
</dbReference>
<evidence type="ECO:0000256" key="4">
    <source>
        <dbReference type="ARBA" id="ARBA00023015"/>
    </source>
</evidence>
<evidence type="ECO:0000256" key="8">
    <source>
        <dbReference type="ARBA" id="ARBA00025283"/>
    </source>
</evidence>
<keyword evidence="6 9" id="KW-0539">Nucleus</keyword>
<dbReference type="GO" id="GO:0005634">
    <property type="term" value="C:nucleus"/>
    <property type="evidence" value="ECO:0007669"/>
    <property type="project" value="UniProtKB-SubCell"/>
</dbReference>
<name>A0A5D2USU4_GOSMU</name>
<dbReference type="SUPFAM" id="SSF54277">
    <property type="entry name" value="CAD &amp; PB1 domains"/>
    <property type="match status" value="1"/>
</dbReference>
<evidence type="ECO:0000256" key="10">
    <source>
        <dbReference type="SAM" id="MobiDB-lite"/>
    </source>
</evidence>
<dbReference type="Gene3D" id="3.10.20.90">
    <property type="entry name" value="Phosphatidylinositol 3-kinase Catalytic Subunit, Chain A, domain 1"/>
    <property type="match status" value="1"/>
</dbReference>
<dbReference type="InterPro" id="IPR003311">
    <property type="entry name" value="AUX_IAA"/>
</dbReference>
<keyword evidence="5 9" id="KW-0804">Transcription</keyword>
<dbReference type="InterPro" id="IPR033389">
    <property type="entry name" value="AUX/IAA_dom"/>
</dbReference>
<comment type="similarity">
    <text evidence="2 9">Belongs to the Aux/IAA family.</text>
</comment>
<keyword evidence="7 9" id="KW-0927">Auxin signaling pathway</keyword>
<dbReference type="AlphaFoldDB" id="A0A5D2USU4"/>
<dbReference type="PANTHER" id="PTHR31734:SF134">
    <property type="entry name" value="AUXIN-RESPONSIVE PROTEIN IAA28"/>
    <property type="match status" value="1"/>
</dbReference>
<gene>
    <name evidence="12" type="ORF">E1A91_D05G049600v1</name>
</gene>
<keyword evidence="13" id="KW-1185">Reference proteome</keyword>
<proteinExistence type="inferred from homology"/>
<organism evidence="12 13">
    <name type="scientific">Gossypium mustelinum</name>
    <name type="common">Cotton</name>
    <name type="synonym">Gossypium caicoense</name>
    <dbReference type="NCBI Taxonomy" id="34275"/>
    <lineage>
        <taxon>Eukaryota</taxon>
        <taxon>Viridiplantae</taxon>
        <taxon>Streptophyta</taxon>
        <taxon>Embryophyta</taxon>
        <taxon>Tracheophyta</taxon>
        <taxon>Spermatophyta</taxon>
        <taxon>Magnoliopsida</taxon>
        <taxon>eudicotyledons</taxon>
        <taxon>Gunneridae</taxon>
        <taxon>Pentapetalae</taxon>
        <taxon>rosids</taxon>
        <taxon>malvids</taxon>
        <taxon>Malvales</taxon>
        <taxon>Malvaceae</taxon>
        <taxon>Malvoideae</taxon>
        <taxon>Gossypium</taxon>
    </lineage>
</organism>
<comment type="function">
    <text evidence="8">Aux/IAA proteins are short-lived transcriptional factors that function as repressors of early auxin response genes at low auxin concentrations. Repression is thought to result from the interaction with auxin response factors (ARFs), proteins that bind to the auxin-responsive promoter element (AuxRE). Formation of heterodimers with ARF proteins may alter their ability to modulate early auxin response genes expression.</text>
</comment>
<dbReference type="EMBL" id="CM017653">
    <property type="protein sequence ID" value="TYI79844.1"/>
    <property type="molecule type" value="Genomic_DNA"/>
</dbReference>
<keyword evidence="4 9" id="KW-0805">Transcription regulation</keyword>